<name>A0A8S1EP97_9PELO</name>
<feature type="compositionally biased region" description="Low complexity" evidence="1">
    <location>
        <begin position="167"/>
        <end position="179"/>
    </location>
</feature>
<evidence type="ECO:0000313" key="3">
    <source>
        <dbReference type="Proteomes" id="UP000494206"/>
    </source>
</evidence>
<dbReference type="AlphaFoldDB" id="A0A8S1EP97"/>
<evidence type="ECO:0000313" key="2">
    <source>
        <dbReference type="EMBL" id="CAB3402050.1"/>
    </source>
</evidence>
<dbReference type="InterPro" id="IPR052797">
    <property type="entry name" value="RegFact_GeneExpr_CellDeath"/>
</dbReference>
<reference evidence="2 3" key="1">
    <citation type="submission" date="2020-04" db="EMBL/GenBank/DDBJ databases">
        <authorList>
            <person name="Laetsch R D."/>
            <person name="Stevens L."/>
            <person name="Kumar S."/>
            <person name="Blaxter L. M."/>
        </authorList>
    </citation>
    <scope>NUCLEOTIDE SEQUENCE [LARGE SCALE GENOMIC DNA]</scope>
</reference>
<sequence>MDSSTTIQIKCPLCSCADLASPEMLCGHLAQFHDCHTIMQSNTFESFAMFQIWLSEIEDSRCDGGYLGSSQGPFYEDEYYLLCRRNPPTQAKRRRMSDDNSAIITCTAFVHVFETMDGRVTVRYCLDHCGHTPDEVRVRRRASSCAYRRRDMLKRSSPCESEDDCQTPLSPSTSVDSTSTLDDDLYKELFDMTSLNAFISQRLDSTADRLKTLTKVLADIAVDIRNNDLAMVN</sequence>
<dbReference type="OrthoDB" id="5874132at2759"/>
<keyword evidence="3" id="KW-1185">Reference proteome</keyword>
<dbReference type="Proteomes" id="UP000494206">
    <property type="component" value="Unassembled WGS sequence"/>
</dbReference>
<proteinExistence type="predicted"/>
<protein>
    <recommendedName>
        <fullName evidence="4">C2H2-type domain-containing protein</fullName>
    </recommendedName>
</protein>
<organism evidence="2 3">
    <name type="scientific">Caenorhabditis bovis</name>
    <dbReference type="NCBI Taxonomy" id="2654633"/>
    <lineage>
        <taxon>Eukaryota</taxon>
        <taxon>Metazoa</taxon>
        <taxon>Ecdysozoa</taxon>
        <taxon>Nematoda</taxon>
        <taxon>Chromadorea</taxon>
        <taxon>Rhabditida</taxon>
        <taxon>Rhabditina</taxon>
        <taxon>Rhabditomorpha</taxon>
        <taxon>Rhabditoidea</taxon>
        <taxon>Rhabditidae</taxon>
        <taxon>Peloderinae</taxon>
        <taxon>Caenorhabditis</taxon>
    </lineage>
</organism>
<accession>A0A8S1EP97</accession>
<dbReference type="PANTHER" id="PTHR33936:SF1">
    <property type="entry name" value="PROTEIN CBG06911"/>
    <property type="match status" value="1"/>
</dbReference>
<evidence type="ECO:0008006" key="4">
    <source>
        <dbReference type="Google" id="ProtNLM"/>
    </source>
</evidence>
<dbReference type="EMBL" id="CADEPM010000003">
    <property type="protein sequence ID" value="CAB3402050.1"/>
    <property type="molecule type" value="Genomic_DNA"/>
</dbReference>
<comment type="caution">
    <text evidence="2">The sequence shown here is derived from an EMBL/GenBank/DDBJ whole genome shotgun (WGS) entry which is preliminary data.</text>
</comment>
<evidence type="ECO:0000256" key="1">
    <source>
        <dbReference type="SAM" id="MobiDB-lite"/>
    </source>
</evidence>
<gene>
    <name evidence="2" type="ORF">CBOVIS_LOCUS4721</name>
</gene>
<dbReference type="PANTHER" id="PTHR33936">
    <property type="entry name" value="PROTEIN CBG17840"/>
    <property type="match status" value="1"/>
</dbReference>
<feature type="region of interest" description="Disordered" evidence="1">
    <location>
        <begin position="157"/>
        <end position="179"/>
    </location>
</feature>